<sequence>MEVLDRRPDGRSAHWHGCTNLGSVRLGASEDLDCALASIGIYATGVSTVLRSACGTASADRGSALSGIVQIKIYAGRLQRRPQMCAWCGQHRLKIYVAGVNADPGIDLQKGAGRADLKSA</sequence>
<dbReference type="EMBL" id="JBFOLK010000008">
    <property type="protein sequence ID" value="KAL2491756.1"/>
    <property type="molecule type" value="Genomic_DNA"/>
</dbReference>
<dbReference type="AlphaFoldDB" id="A0ABD1RTN8"/>
<dbReference type="Proteomes" id="UP001604336">
    <property type="component" value="Unassembled WGS sequence"/>
</dbReference>
<gene>
    <name evidence="1" type="ORF">Adt_27384</name>
</gene>
<organism evidence="1 2">
    <name type="scientific">Abeliophyllum distichum</name>
    <dbReference type="NCBI Taxonomy" id="126358"/>
    <lineage>
        <taxon>Eukaryota</taxon>
        <taxon>Viridiplantae</taxon>
        <taxon>Streptophyta</taxon>
        <taxon>Embryophyta</taxon>
        <taxon>Tracheophyta</taxon>
        <taxon>Spermatophyta</taxon>
        <taxon>Magnoliopsida</taxon>
        <taxon>eudicotyledons</taxon>
        <taxon>Gunneridae</taxon>
        <taxon>Pentapetalae</taxon>
        <taxon>asterids</taxon>
        <taxon>lamiids</taxon>
        <taxon>Lamiales</taxon>
        <taxon>Oleaceae</taxon>
        <taxon>Forsythieae</taxon>
        <taxon>Abeliophyllum</taxon>
    </lineage>
</organism>
<evidence type="ECO:0000313" key="1">
    <source>
        <dbReference type="EMBL" id="KAL2491756.1"/>
    </source>
</evidence>
<keyword evidence="2" id="KW-1185">Reference proteome</keyword>
<reference evidence="2" key="1">
    <citation type="submission" date="2024-07" db="EMBL/GenBank/DDBJ databases">
        <title>Two chromosome-level genome assemblies of Korean endemic species Abeliophyllum distichum and Forsythia ovata (Oleaceae).</title>
        <authorList>
            <person name="Jang H."/>
        </authorList>
    </citation>
    <scope>NUCLEOTIDE SEQUENCE [LARGE SCALE GENOMIC DNA]</scope>
</reference>
<name>A0ABD1RTN8_9LAMI</name>
<protein>
    <submittedName>
        <fullName evidence="1">Uncharacterized protein</fullName>
    </submittedName>
</protein>
<comment type="caution">
    <text evidence="1">The sequence shown here is derived from an EMBL/GenBank/DDBJ whole genome shotgun (WGS) entry which is preliminary data.</text>
</comment>
<accession>A0ABD1RTN8</accession>
<evidence type="ECO:0000313" key="2">
    <source>
        <dbReference type="Proteomes" id="UP001604336"/>
    </source>
</evidence>
<proteinExistence type="predicted"/>